<evidence type="ECO:0000313" key="9">
    <source>
        <dbReference type="EMBL" id="KAG4424337.1"/>
    </source>
</evidence>
<dbReference type="GO" id="GO:0005739">
    <property type="term" value="C:mitochondrion"/>
    <property type="evidence" value="ECO:0007669"/>
    <property type="project" value="GOC"/>
</dbReference>
<keyword evidence="7 8" id="KW-0472">Membrane</keyword>
<sequence length="188" mass="20421">MLAQRATQQAMRRLVMRPGMASQMVFKKVAAPLAVGTSMQTRPVATQKMTPTDSYDILVQQRKKRPTSPNLGIYKPQITWILSSLNRVTGLTVAVPFYLFGLAYLASPLTGMHLDSASLAAAFGGLPVAAKFGIKFAAALPFTFHSWNGLRHLAWDTGKTFNNATVIKTGWTVVGLTAVSTLYLALAY</sequence>
<feature type="transmembrane region" description="Helical" evidence="8">
    <location>
        <begin position="119"/>
        <end position="144"/>
    </location>
</feature>
<evidence type="ECO:0000256" key="6">
    <source>
        <dbReference type="ARBA" id="ARBA00023004"/>
    </source>
</evidence>
<dbReference type="GO" id="GO:0009055">
    <property type="term" value="F:electron transfer activity"/>
    <property type="evidence" value="ECO:0007669"/>
    <property type="project" value="InterPro"/>
</dbReference>
<proteinExistence type="predicted"/>
<dbReference type="InterPro" id="IPR018495">
    <property type="entry name" value="Succ_DH_cyt_bsu_CS"/>
</dbReference>
<comment type="subcellular location">
    <subcellularLocation>
        <location evidence="1">Membrane</location>
        <topology evidence="1">Multi-pass membrane protein</topology>
    </subcellularLocation>
</comment>
<dbReference type="PANTHER" id="PTHR10978">
    <property type="entry name" value="SUCCINATE DEHYDROGENASE CYTOCHROME B560 SUBUNIT"/>
    <property type="match status" value="1"/>
</dbReference>
<gene>
    <name evidence="9" type="ORF">IFR04_002578</name>
</gene>
<dbReference type="GO" id="GO:0046872">
    <property type="term" value="F:metal ion binding"/>
    <property type="evidence" value="ECO:0007669"/>
    <property type="project" value="UniProtKB-KW"/>
</dbReference>
<dbReference type="GO" id="GO:0006099">
    <property type="term" value="P:tricarboxylic acid cycle"/>
    <property type="evidence" value="ECO:0007669"/>
    <property type="project" value="InterPro"/>
</dbReference>
<keyword evidence="2" id="KW-0349">Heme</keyword>
<reference evidence="9" key="1">
    <citation type="submission" date="2021-02" db="EMBL/GenBank/DDBJ databases">
        <title>Genome sequence Cadophora malorum strain M34.</title>
        <authorList>
            <person name="Stefanovic E."/>
            <person name="Vu D."/>
            <person name="Scully C."/>
            <person name="Dijksterhuis J."/>
            <person name="Roader J."/>
            <person name="Houbraken J."/>
        </authorList>
    </citation>
    <scope>NUCLEOTIDE SEQUENCE</scope>
    <source>
        <strain evidence="9">M34</strain>
    </source>
</reference>
<evidence type="ECO:0000256" key="1">
    <source>
        <dbReference type="ARBA" id="ARBA00004141"/>
    </source>
</evidence>
<feature type="transmembrane region" description="Helical" evidence="8">
    <location>
        <begin position="164"/>
        <end position="186"/>
    </location>
</feature>
<dbReference type="GO" id="GO:0006121">
    <property type="term" value="P:mitochondrial electron transport, succinate to ubiquinone"/>
    <property type="evidence" value="ECO:0007669"/>
    <property type="project" value="TreeGrafter"/>
</dbReference>
<dbReference type="GO" id="GO:0016020">
    <property type="term" value="C:membrane"/>
    <property type="evidence" value="ECO:0007669"/>
    <property type="project" value="UniProtKB-SubCell"/>
</dbReference>
<dbReference type="InterPro" id="IPR014314">
    <property type="entry name" value="Succ_DH_cytb556"/>
</dbReference>
<evidence type="ECO:0000256" key="4">
    <source>
        <dbReference type="ARBA" id="ARBA00022723"/>
    </source>
</evidence>
<dbReference type="SUPFAM" id="SSF81343">
    <property type="entry name" value="Fumarate reductase respiratory complex transmembrane subunits"/>
    <property type="match status" value="1"/>
</dbReference>
<dbReference type="EMBL" id="JAFJYH010000022">
    <property type="protein sequence ID" value="KAG4424337.1"/>
    <property type="molecule type" value="Genomic_DNA"/>
</dbReference>
<dbReference type="NCBIfam" id="TIGR02970">
    <property type="entry name" value="succ_dehyd_cytB"/>
    <property type="match status" value="1"/>
</dbReference>
<evidence type="ECO:0000256" key="3">
    <source>
        <dbReference type="ARBA" id="ARBA00022692"/>
    </source>
</evidence>
<dbReference type="Pfam" id="PF01127">
    <property type="entry name" value="Sdh_cyt"/>
    <property type="match status" value="1"/>
</dbReference>
<name>A0A8H7WGF5_9HELO</name>
<dbReference type="CDD" id="cd03499">
    <property type="entry name" value="SQR_TypeC_SdhC"/>
    <property type="match status" value="1"/>
</dbReference>
<dbReference type="Proteomes" id="UP000664132">
    <property type="component" value="Unassembled WGS sequence"/>
</dbReference>
<evidence type="ECO:0000256" key="7">
    <source>
        <dbReference type="ARBA" id="ARBA00023136"/>
    </source>
</evidence>
<comment type="caution">
    <text evidence="9">The sequence shown here is derived from an EMBL/GenBank/DDBJ whole genome shotgun (WGS) entry which is preliminary data.</text>
</comment>
<protein>
    <submittedName>
        <fullName evidence="9">Uncharacterized protein</fullName>
    </submittedName>
</protein>
<dbReference type="InterPro" id="IPR034804">
    <property type="entry name" value="SQR/QFR_C/D"/>
</dbReference>
<keyword evidence="10" id="KW-1185">Reference proteome</keyword>
<organism evidence="9 10">
    <name type="scientific">Cadophora malorum</name>
    <dbReference type="NCBI Taxonomy" id="108018"/>
    <lineage>
        <taxon>Eukaryota</taxon>
        <taxon>Fungi</taxon>
        <taxon>Dikarya</taxon>
        <taxon>Ascomycota</taxon>
        <taxon>Pezizomycotina</taxon>
        <taxon>Leotiomycetes</taxon>
        <taxon>Helotiales</taxon>
        <taxon>Ploettnerulaceae</taxon>
        <taxon>Cadophora</taxon>
    </lineage>
</organism>
<accession>A0A8H7WGF5</accession>
<keyword evidence="4" id="KW-0479">Metal-binding</keyword>
<evidence type="ECO:0000256" key="8">
    <source>
        <dbReference type="SAM" id="Phobius"/>
    </source>
</evidence>
<dbReference type="PROSITE" id="PS01001">
    <property type="entry name" value="SDH_CYT_2"/>
    <property type="match status" value="1"/>
</dbReference>
<dbReference type="Gene3D" id="1.20.1300.10">
    <property type="entry name" value="Fumarate reductase/succinate dehydrogenase, transmembrane subunit"/>
    <property type="match status" value="1"/>
</dbReference>
<dbReference type="AlphaFoldDB" id="A0A8H7WGF5"/>
<keyword evidence="3 8" id="KW-0812">Transmembrane</keyword>
<dbReference type="PANTHER" id="PTHR10978:SF5">
    <property type="entry name" value="SUCCINATE DEHYDROGENASE CYTOCHROME B560 SUBUNIT, MITOCHONDRIAL"/>
    <property type="match status" value="1"/>
</dbReference>
<keyword evidence="5 8" id="KW-1133">Transmembrane helix</keyword>
<evidence type="ECO:0000256" key="5">
    <source>
        <dbReference type="ARBA" id="ARBA00022989"/>
    </source>
</evidence>
<evidence type="ECO:0000313" key="10">
    <source>
        <dbReference type="Proteomes" id="UP000664132"/>
    </source>
</evidence>
<evidence type="ECO:0000256" key="2">
    <source>
        <dbReference type="ARBA" id="ARBA00022617"/>
    </source>
</evidence>
<dbReference type="OrthoDB" id="588261at2759"/>
<dbReference type="InterPro" id="IPR000701">
    <property type="entry name" value="SuccDH_FuR_B_TM-su"/>
</dbReference>
<feature type="transmembrane region" description="Helical" evidence="8">
    <location>
        <begin position="88"/>
        <end position="107"/>
    </location>
</feature>
<keyword evidence="6" id="KW-0408">Iron</keyword>